<comment type="subcellular location">
    <subcellularLocation>
        <location evidence="2">Spore coat</location>
    </subcellularLocation>
</comment>
<dbReference type="EMBL" id="JBHILM010000010">
    <property type="protein sequence ID" value="MFB5681422.1"/>
    <property type="molecule type" value="Genomic_DNA"/>
</dbReference>
<dbReference type="PANTHER" id="PTHR39183">
    <property type="entry name" value="SPORE COAT PROTEIN F-LIKE PROTEIN YHCQ"/>
    <property type="match status" value="1"/>
</dbReference>
<comment type="similarity">
    <text evidence="3">Belongs to the CotF family.</text>
</comment>
<dbReference type="Pfam" id="PF07875">
    <property type="entry name" value="Coat_F"/>
    <property type="match status" value="1"/>
</dbReference>
<evidence type="ECO:0000313" key="5">
    <source>
        <dbReference type="Proteomes" id="UP001580407"/>
    </source>
</evidence>
<dbReference type="InterPro" id="IPR012347">
    <property type="entry name" value="Ferritin-like"/>
</dbReference>
<evidence type="ECO:0000313" key="4">
    <source>
        <dbReference type="EMBL" id="MFB5681422.1"/>
    </source>
</evidence>
<gene>
    <name evidence="4" type="ORF">ACE3NQ_10915</name>
</gene>
<keyword evidence="4" id="KW-0946">Virion</keyword>
<dbReference type="RefSeq" id="WP_375525212.1">
    <property type="nucleotide sequence ID" value="NZ_JBHILM010000010.1"/>
</dbReference>
<protein>
    <submittedName>
        <fullName evidence="4">Spore coat protein</fullName>
    </submittedName>
</protein>
<keyword evidence="5" id="KW-1185">Reference proteome</keyword>
<sequence>MSSKEKKKTLAWHETLEIHELTAFQANHLMGFKMMLPEVADPALKTLYSHTIAALEHNLKDLLGFYPLAPSYTRKAGQEDLTAFQAGHLLGFWKNAVRSYANSITEAATPQVRETMRKHLNAAIEMHAKAFNFMLERGLYPAYDLPKLLENDVKTAQKAIAL</sequence>
<organism evidence="4 5">
    <name type="scientific">Paenibacillus terreus</name>
    <dbReference type="NCBI Taxonomy" id="1387834"/>
    <lineage>
        <taxon>Bacteria</taxon>
        <taxon>Bacillati</taxon>
        <taxon>Bacillota</taxon>
        <taxon>Bacilli</taxon>
        <taxon>Bacillales</taxon>
        <taxon>Paenibacillaceae</taxon>
        <taxon>Paenibacillus</taxon>
    </lineage>
</organism>
<name>A0ABV5B6V3_9BACL</name>
<dbReference type="Gene3D" id="1.20.1260.10">
    <property type="match status" value="1"/>
</dbReference>
<evidence type="ECO:0000256" key="2">
    <source>
        <dbReference type="ARBA" id="ARBA00024325"/>
    </source>
</evidence>
<dbReference type="PANTHER" id="PTHR39183:SF1">
    <property type="entry name" value="SPORE COAT PROTEIN F-LIKE PROTEIN YHCQ"/>
    <property type="match status" value="1"/>
</dbReference>
<keyword evidence="1" id="KW-0749">Sporulation</keyword>
<accession>A0ABV5B6V3</accession>
<comment type="caution">
    <text evidence="4">The sequence shown here is derived from an EMBL/GenBank/DDBJ whole genome shotgun (WGS) entry which is preliminary data.</text>
</comment>
<evidence type="ECO:0000256" key="3">
    <source>
        <dbReference type="ARBA" id="ARBA00024344"/>
    </source>
</evidence>
<reference evidence="4 5" key="1">
    <citation type="submission" date="2024-09" db="EMBL/GenBank/DDBJ databases">
        <authorList>
            <person name="Ruan L."/>
        </authorList>
    </citation>
    <scope>NUCLEOTIDE SEQUENCE [LARGE SCALE GENOMIC DNA]</scope>
    <source>
        <strain evidence="4 5">D33</strain>
    </source>
</reference>
<proteinExistence type="inferred from homology"/>
<keyword evidence="4" id="KW-0167">Capsid protein</keyword>
<dbReference type="InterPro" id="IPR012851">
    <property type="entry name" value="Spore_coat_CotF-like"/>
</dbReference>
<evidence type="ECO:0000256" key="1">
    <source>
        <dbReference type="ARBA" id="ARBA00022969"/>
    </source>
</evidence>
<dbReference type="Proteomes" id="UP001580407">
    <property type="component" value="Unassembled WGS sequence"/>
</dbReference>